<organism evidence="2 3">
    <name type="scientific">Novosphingobium kalidii</name>
    <dbReference type="NCBI Taxonomy" id="3230299"/>
    <lineage>
        <taxon>Bacteria</taxon>
        <taxon>Pseudomonadati</taxon>
        <taxon>Pseudomonadota</taxon>
        <taxon>Alphaproteobacteria</taxon>
        <taxon>Sphingomonadales</taxon>
        <taxon>Sphingomonadaceae</taxon>
        <taxon>Novosphingobium</taxon>
    </lineage>
</organism>
<evidence type="ECO:0000256" key="1">
    <source>
        <dbReference type="SAM" id="MobiDB-lite"/>
    </source>
</evidence>
<evidence type="ECO:0008006" key="4">
    <source>
        <dbReference type="Google" id="ProtNLM"/>
    </source>
</evidence>
<protein>
    <recommendedName>
        <fullName evidence="4">Conjugal transfer protein</fullName>
    </recommendedName>
</protein>
<proteinExistence type="predicted"/>
<keyword evidence="3" id="KW-1185">Reference proteome</keyword>
<evidence type="ECO:0000313" key="2">
    <source>
        <dbReference type="EMBL" id="MET1754457.1"/>
    </source>
</evidence>
<reference evidence="2 3" key="1">
    <citation type="submission" date="2024-07" db="EMBL/GenBank/DDBJ databases">
        <title>Novosphingobium kalidii RD2P27.</title>
        <authorList>
            <person name="Sun J.-Q."/>
        </authorList>
    </citation>
    <scope>NUCLEOTIDE SEQUENCE [LARGE SCALE GENOMIC DNA]</scope>
    <source>
        <strain evidence="2 3">RD2P27</strain>
    </source>
</reference>
<feature type="region of interest" description="Disordered" evidence="1">
    <location>
        <begin position="150"/>
        <end position="171"/>
    </location>
</feature>
<dbReference type="RefSeq" id="WP_353982857.1">
    <property type="nucleotide sequence ID" value="NZ_JBEWLY010000007.1"/>
</dbReference>
<dbReference type="Proteomes" id="UP001548713">
    <property type="component" value="Unassembled WGS sequence"/>
</dbReference>
<evidence type="ECO:0000313" key="3">
    <source>
        <dbReference type="Proteomes" id="UP001548713"/>
    </source>
</evidence>
<comment type="caution">
    <text evidence="2">The sequence shown here is derived from an EMBL/GenBank/DDBJ whole genome shotgun (WGS) entry which is preliminary data.</text>
</comment>
<accession>A0ABV2CXY0</accession>
<gene>
    <name evidence="2" type="ORF">ABVV53_03100</name>
</gene>
<dbReference type="EMBL" id="JBEWLY010000007">
    <property type="protein sequence ID" value="MET1754457.1"/>
    <property type="molecule type" value="Genomic_DNA"/>
</dbReference>
<sequence length="171" mass="19159">MALFKRSGMWRDVNPTGMIADFREVWRQAGQNRWRIAALSGACTFGVFYVMSQQEASAPHLPPKVTYITVLPEHRTDAEIMASNIENQKRKEAFALEQARRDEEVRNLYKTLGRWGGMDVEKIAREADAEAAAEKQAQLEAIRNRRAEADAALAAQKNEQGAAAPVKPESD</sequence>
<name>A0ABV2CXY0_9SPHN</name>